<feature type="compositionally biased region" description="Basic residues" evidence="1">
    <location>
        <begin position="230"/>
        <end position="247"/>
    </location>
</feature>
<proteinExistence type="predicted"/>
<feature type="chain" id="PRO_5003960293" description="FMR1-interacting protein 1 conserved domain-containing protein" evidence="2">
    <location>
        <begin position="18"/>
        <end position="385"/>
    </location>
</feature>
<dbReference type="HOGENOM" id="CLU_718036_0_0_1"/>
<dbReference type="GeneID" id="19878731"/>
<name>L2GWA0_VAVCU</name>
<evidence type="ECO:0000313" key="3">
    <source>
        <dbReference type="EMBL" id="ELA47647.1"/>
    </source>
</evidence>
<feature type="compositionally biased region" description="Basic and acidic residues" evidence="1">
    <location>
        <begin position="139"/>
        <end position="159"/>
    </location>
</feature>
<evidence type="ECO:0000256" key="2">
    <source>
        <dbReference type="SAM" id="SignalP"/>
    </source>
</evidence>
<gene>
    <name evidence="3" type="ORF">VCUG_00848</name>
</gene>
<sequence>MLIHIIVLHTLSTNVLSYGNLNEFLNHFSSPKKYFGHFKDISLGENFGIGASATMDEQQMAYDDAKTKNELVKMSEIEHNMAYFFPSDNILEWYSAKDHHRALPDPFSLAAENEKPAFNDNLAFLRHPRVAKFIKRLARPAESDHDAPGRKSKPKENMDKSWPNDSAGKNGEDFKNKDMNNKWDNVDTPEDSNLNDKSMRNGKKDENKKISGKPFDDEWDDDIQQNRPVKSPHNRLPRRRTSRKKPKLLSEVNRDGKNDDQSGKAVSHAKETHGKFQPVKYSVIKSVKKVDPAESGSTIILPDDANYDENYNDGNTANVDKNRNPHGNNSDQNKLLKRIKRRLEYVNCQLINIGLWSFKPMKNCKKKVKSQFMTIRRSRSNAKSK</sequence>
<dbReference type="AlphaFoldDB" id="L2GWA0"/>
<feature type="signal peptide" evidence="2">
    <location>
        <begin position="1"/>
        <end position="17"/>
    </location>
</feature>
<feature type="compositionally biased region" description="Basic and acidic residues" evidence="1">
    <location>
        <begin position="170"/>
        <end position="185"/>
    </location>
</feature>
<reference evidence="4" key="1">
    <citation type="submission" date="2011-03" db="EMBL/GenBank/DDBJ databases">
        <title>The genome sequence of Vavraia culicis strain floridensis.</title>
        <authorList>
            <consortium name="The Broad Institute Genome Sequencing Platform"/>
            <person name="Cuomo C."/>
            <person name="Becnel J."/>
            <person name="Sanscrainte N."/>
            <person name="Young S.K."/>
            <person name="Zeng Q."/>
            <person name="Gargeya S."/>
            <person name="Fitzgerald M."/>
            <person name="Haas B."/>
            <person name="Abouelleil A."/>
            <person name="Alvarado L."/>
            <person name="Arachchi H.M."/>
            <person name="Berlin A."/>
            <person name="Chapman S.B."/>
            <person name="Gearin G."/>
            <person name="Goldberg J."/>
            <person name="Griggs A."/>
            <person name="Gujja S."/>
            <person name="Hansen M."/>
            <person name="Heiman D."/>
            <person name="Howarth C."/>
            <person name="Larimer J."/>
            <person name="Lui A."/>
            <person name="MacDonald P.J.P."/>
            <person name="McCowen C."/>
            <person name="Montmayeur A."/>
            <person name="Murphy C."/>
            <person name="Neiman D."/>
            <person name="Pearson M."/>
            <person name="Priest M."/>
            <person name="Roberts A."/>
            <person name="Saif S."/>
            <person name="Shea T."/>
            <person name="Sisk P."/>
            <person name="Stolte C."/>
            <person name="Sykes S."/>
            <person name="Wortman J."/>
            <person name="Nusbaum C."/>
            <person name="Birren B."/>
        </authorList>
    </citation>
    <scope>NUCLEOTIDE SEQUENCE [LARGE SCALE GENOMIC DNA]</scope>
    <source>
        <strain evidence="4">floridensis</strain>
    </source>
</reference>
<feature type="compositionally biased region" description="Polar residues" evidence="1">
    <location>
        <begin position="312"/>
        <end position="333"/>
    </location>
</feature>
<dbReference type="RefSeq" id="XP_008073868.1">
    <property type="nucleotide sequence ID" value="XM_008075677.1"/>
</dbReference>
<keyword evidence="2" id="KW-0732">Signal</keyword>
<dbReference type="Proteomes" id="UP000011081">
    <property type="component" value="Unassembled WGS sequence"/>
</dbReference>
<organism evidence="3 4">
    <name type="scientific">Vavraia culicis (isolate floridensis)</name>
    <name type="common">Microsporidian parasite</name>
    <dbReference type="NCBI Taxonomy" id="948595"/>
    <lineage>
        <taxon>Eukaryota</taxon>
        <taxon>Fungi</taxon>
        <taxon>Fungi incertae sedis</taxon>
        <taxon>Microsporidia</taxon>
        <taxon>Pleistophoridae</taxon>
        <taxon>Vavraia</taxon>
    </lineage>
</organism>
<accession>L2GWA0</accession>
<protein>
    <recommendedName>
        <fullName evidence="5">FMR1-interacting protein 1 conserved domain-containing protein</fullName>
    </recommendedName>
</protein>
<evidence type="ECO:0000313" key="4">
    <source>
        <dbReference type="Proteomes" id="UP000011081"/>
    </source>
</evidence>
<evidence type="ECO:0000256" key="1">
    <source>
        <dbReference type="SAM" id="MobiDB-lite"/>
    </source>
</evidence>
<dbReference type="VEuPathDB" id="MicrosporidiaDB:VCUG_00848"/>
<keyword evidence="4" id="KW-1185">Reference proteome</keyword>
<feature type="compositionally biased region" description="Basic and acidic residues" evidence="1">
    <location>
        <begin position="252"/>
        <end position="273"/>
    </location>
</feature>
<feature type="region of interest" description="Disordered" evidence="1">
    <location>
        <begin position="137"/>
        <end position="273"/>
    </location>
</feature>
<dbReference type="EMBL" id="GL877414">
    <property type="protein sequence ID" value="ELA47647.1"/>
    <property type="molecule type" value="Genomic_DNA"/>
</dbReference>
<evidence type="ECO:0008006" key="5">
    <source>
        <dbReference type="Google" id="ProtNLM"/>
    </source>
</evidence>
<feature type="compositionally biased region" description="Basic and acidic residues" evidence="1">
    <location>
        <begin position="197"/>
        <end position="209"/>
    </location>
</feature>
<dbReference type="InParanoid" id="L2GWA0"/>
<feature type="region of interest" description="Disordered" evidence="1">
    <location>
        <begin position="292"/>
        <end position="334"/>
    </location>
</feature>